<dbReference type="Gene3D" id="3.40.630.10">
    <property type="entry name" value="Zn peptidases"/>
    <property type="match status" value="1"/>
</dbReference>
<evidence type="ECO:0000256" key="5">
    <source>
        <dbReference type="SAM" id="MobiDB-lite"/>
    </source>
</evidence>
<gene>
    <name evidence="7" type="ORF">E6H00_03295</name>
</gene>
<evidence type="ECO:0000256" key="2">
    <source>
        <dbReference type="ARBA" id="ARBA00022723"/>
    </source>
</evidence>
<organism evidence="7 8">
    <name type="scientific">Candidatus Segetimicrobium genomatis</name>
    <dbReference type="NCBI Taxonomy" id="2569760"/>
    <lineage>
        <taxon>Bacteria</taxon>
        <taxon>Bacillati</taxon>
        <taxon>Candidatus Sysuimicrobiota</taxon>
        <taxon>Candidatus Sysuimicrobiia</taxon>
        <taxon>Candidatus Sysuimicrobiales</taxon>
        <taxon>Candidatus Segetimicrobiaceae</taxon>
        <taxon>Candidatus Segetimicrobium</taxon>
    </lineage>
</organism>
<dbReference type="PANTHER" id="PTHR37326:SF1">
    <property type="entry name" value="BLL3975 PROTEIN"/>
    <property type="match status" value="1"/>
</dbReference>
<reference evidence="7 8" key="1">
    <citation type="journal article" date="2019" name="Nat. Microbiol.">
        <title>Mediterranean grassland soil C-N compound turnover is dependent on rainfall and depth, and is mediated by genomically divergent microorganisms.</title>
        <authorList>
            <person name="Diamond S."/>
            <person name="Andeer P.F."/>
            <person name="Li Z."/>
            <person name="Crits-Christoph A."/>
            <person name="Burstein D."/>
            <person name="Anantharaman K."/>
            <person name="Lane K.R."/>
            <person name="Thomas B.C."/>
            <person name="Pan C."/>
            <person name="Northen T.R."/>
            <person name="Banfield J.F."/>
        </authorList>
    </citation>
    <scope>NUCLEOTIDE SEQUENCE [LARGE SCALE GENOMIC DNA]</scope>
    <source>
        <strain evidence="7">NP_3</strain>
    </source>
</reference>
<evidence type="ECO:0000313" key="7">
    <source>
        <dbReference type="EMBL" id="TMI91926.1"/>
    </source>
</evidence>
<dbReference type="Proteomes" id="UP000318509">
    <property type="component" value="Unassembled WGS sequence"/>
</dbReference>
<keyword evidence="4" id="KW-0862">Zinc</keyword>
<comment type="cofactor">
    <cofactor evidence="1">
        <name>Zn(2+)</name>
        <dbReference type="ChEBI" id="CHEBI:29105"/>
    </cofactor>
</comment>
<dbReference type="InterPro" id="IPR055438">
    <property type="entry name" value="AstE_AspA_cat"/>
</dbReference>
<feature type="domain" description="Succinylglutamate desuccinylase/Aspartoacylase catalytic" evidence="6">
    <location>
        <begin position="101"/>
        <end position="257"/>
    </location>
</feature>
<dbReference type="GO" id="GO:0016788">
    <property type="term" value="F:hydrolase activity, acting on ester bonds"/>
    <property type="evidence" value="ECO:0007669"/>
    <property type="project" value="InterPro"/>
</dbReference>
<dbReference type="AlphaFoldDB" id="A0A537K8S9"/>
<keyword evidence="3" id="KW-0378">Hydrolase</keyword>
<dbReference type="InterPro" id="IPR053138">
    <property type="entry name" value="N-alpha-Ac-DABA_deacetylase"/>
</dbReference>
<dbReference type="EMBL" id="VBAK01000077">
    <property type="protein sequence ID" value="TMI91926.1"/>
    <property type="molecule type" value="Genomic_DNA"/>
</dbReference>
<dbReference type="PANTHER" id="PTHR37326">
    <property type="entry name" value="BLL3975 PROTEIN"/>
    <property type="match status" value="1"/>
</dbReference>
<evidence type="ECO:0000256" key="1">
    <source>
        <dbReference type="ARBA" id="ARBA00001947"/>
    </source>
</evidence>
<feature type="region of interest" description="Disordered" evidence="5">
    <location>
        <begin position="1"/>
        <end position="25"/>
    </location>
</feature>
<keyword evidence="2" id="KW-0479">Metal-binding</keyword>
<evidence type="ECO:0000259" key="6">
    <source>
        <dbReference type="Pfam" id="PF24827"/>
    </source>
</evidence>
<evidence type="ECO:0000256" key="3">
    <source>
        <dbReference type="ARBA" id="ARBA00022801"/>
    </source>
</evidence>
<dbReference type="CDD" id="cd06230">
    <property type="entry name" value="M14_ASTE_ASPA_like"/>
    <property type="match status" value="1"/>
</dbReference>
<comment type="caution">
    <text evidence="7">The sequence shown here is derived from an EMBL/GenBank/DDBJ whole genome shotgun (WGS) entry which is preliminary data.</text>
</comment>
<accession>A0A537K8S9</accession>
<proteinExistence type="predicted"/>
<protein>
    <recommendedName>
        <fullName evidence="6">Succinylglutamate desuccinylase/Aspartoacylase catalytic domain-containing protein</fullName>
    </recommendedName>
</protein>
<sequence>MSFRRRDSRPDHRAGGARLRVRGGKSHALSGRFSRAPGVVQQSERLGEAFAERSECTLAQFEESLIVKSIYESLVWNEVRITSHAASQYIPLKYGEVGTAGTRVTLIAGTHGDEGPWSALAIKMLCQHPVAQLRGRLRVIFTANALAAEVERRNSWIDSPNPIDLDGVFPGNKDGSHTDRLAATIAPLIADSDAVIDLHGGGTWCVNAFVKRFEGSEQLAADLGAPFISNAPNKRGGLTTYARSLGIKVANVEVGGRSSKEMYWTERNVQGLERALFNLGALALEAPPAPAKEAVDVGATEAVRARVGGIFVPTLREDAVGTIVPIDTEMGKILDLHTLAELQVFTAPYEQTAMMLLRPQICTIEGSALVYVIAQPV</sequence>
<dbReference type="SUPFAM" id="SSF53187">
    <property type="entry name" value="Zn-dependent exopeptidases"/>
    <property type="match status" value="1"/>
</dbReference>
<evidence type="ECO:0000256" key="4">
    <source>
        <dbReference type="ARBA" id="ARBA00022833"/>
    </source>
</evidence>
<dbReference type="Pfam" id="PF24827">
    <property type="entry name" value="AstE_AspA_cat"/>
    <property type="match status" value="1"/>
</dbReference>
<evidence type="ECO:0000313" key="8">
    <source>
        <dbReference type="Proteomes" id="UP000318509"/>
    </source>
</evidence>
<name>A0A537K8S9_9BACT</name>
<dbReference type="GO" id="GO:0046872">
    <property type="term" value="F:metal ion binding"/>
    <property type="evidence" value="ECO:0007669"/>
    <property type="project" value="UniProtKB-KW"/>
</dbReference>
<feature type="compositionally biased region" description="Basic and acidic residues" evidence="5">
    <location>
        <begin position="1"/>
        <end position="14"/>
    </location>
</feature>